<dbReference type="AlphaFoldDB" id="A0AAW1HFY1"/>
<proteinExistence type="predicted"/>
<sequence length="128" mass="15084">MKQELQQKYYNHNTSDLPEIKNNTNAYAQLKLNSNWNQHWYSRNSKFIKPINNKEEYCHSSPKREEKRHVRNEEERTEGQDYETEDRKHGNDCDSSESEDTENVPVHSSDNVEGSSNDNSNCDTTDEV</sequence>
<feature type="region of interest" description="Disordered" evidence="1">
    <location>
        <begin position="1"/>
        <end position="20"/>
    </location>
</feature>
<evidence type="ECO:0000313" key="2">
    <source>
        <dbReference type="EMBL" id="KAK9675204.1"/>
    </source>
</evidence>
<evidence type="ECO:0000256" key="1">
    <source>
        <dbReference type="SAM" id="MobiDB-lite"/>
    </source>
</evidence>
<name>A0AAW1HFY1_POPJA</name>
<reference evidence="2 3" key="1">
    <citation type="journal article" date="2024" name="BMC Genomics">
        <title>De novo assembly and annotation of Popillia japonica's genome with initial clues to its potential as an invasive pest.</title>
        <authorList>
            <person name="Cucini C."/>
            <person name="Boschi S."/>
            <person name="Funari R."/>
            <person name="Cardaioli E."/>
            <person name="Iannotti N."/>
            <person name="Marturano G."/>
            <person name="Paoli F."/>
            <person name="Bruttini M."/>
            <person name="Carapelli A."/>
            <person name="Frati F."/>
            <person name="Nardi F."/>
        </authorList>
    </citation>
    <scope>NUCLEOTIDE SEQUENCE [LARGE SCALE GENOMIC DNA]</scope>
    <source>
        <strain evidence="2">DMR45628</strain>
    </source>
</reference>
<feature type="compositionally biased region" description="Basic and acidic residues" evidence="1">
    <location>
        <begin position="52"/>
        <end position="92"/>
    </location>
</feature>
<protein>
    <submittedName>
        <fullName evidence="2">Uncharacterized protein</fullName>
    </submittedName>
</protein>
<organism evidence="2 3">
    <name type="scientific">Popillia japonica</name>
    <name type="common">Japanese beetle</name>
    <dbReference type="NCBI Taxonomy" id="7064"/>
    <lineage>
        <taxon>Eukaryota</taxon>
        <taxon>Metazoa</taxon>
        <taxon>Ecdysozoa</taxon>
        <taxon>Arthropoda</taxon>
        <taxon>Hexapoda</taxon>
        <taxon>Insecta</taxon>
        <taxon>Pterygota</taxon>
        <taxon>Neoptera</taxon>
        <taxon>Endopterygota</taxon>
        <taxon>Coleoptera</taxon>
        <taxon>Polyphaga</taxon>
        <taxon>Scarabaeiformia</taxon>
        <taxon>Scarabaeidae</taxon>
        <taxon>Rutelinae</taxon>
        <taxon>Popillia</taxon>
    </lineage>
</organism>
<dbReference type="Proteomes" id="UP001458880">
    <property type="component" value="Unassembled WGS sequence"/>
</dbReference>
<gene>
    <name evidence="2" type="ORF">QE152_g40553</name>
</gene>
<feature type="compositionally biased region" description="Polar residues" evidence="1">
    <location>
        <begin position="106"/>
        <end position="128"/>
    </location>
</feature>
<keyword evidence="3" id="KW-1185">Reference proteome</keyword>
<feature type="region of interest" description="Disordered" evidence="1">
    <location>
        <begin position="51"/>
        <end position="128"/>
    </location>
</feature>
<accession>A0AAW1HFY1</accession>
<comment type="caution">
    <text evidence="2">The sequence shown here is derived from an EMBL/GenBank/DDBJ whole genome shotgun (WGS) entry which is preliminary data.</text>
</comment>
<evidence type="ECO:0000313" key="3">
    <source>
        <dbReference type="Proteomes" id="UP001458880"/>
    </source>
</evidence>
<dbReference type="EMBL" id="JASPKY010001223">
    <property type="protein sequence ID" value="KAK9675204.1"/>
    <property type="molecule type" value="Genomic_DNA"/>
</dbReference>